<dbReference type="EMBL" id="UINC01097967">
    <property type="protein sequence ID" value="SVC56108.1"/>
    <property type="molecule type" value="Genomic_DNA"/>
</dbReference>
<organism evidence="2">
    <name type="scientific">marine metagenome</name>
    <dbReference type="NCBI Taxonomy" id="408172"/>
    <lineage>
        <taxon>unclassified sequences</taxon>
        <taxon>metagenomes</taxon>
        <taxon>ecological metagenomes</taxon>
    </lineage>
</organism>
<accession>A0A382N6C0</accession>
<feature type="transmembrane region" description="Helical" evidence="1">
    <location>
        <begin position="9"/>
        <end position="26"/>
    </location>
</feature>
<keyword evidence="1" id="KW-1133">Transmembrane helix</keyword>
<evidence type="ECO:0000313" key="2">
    <source>
        <dbReference type="EMBL" id="SVC56108.1"/>
    </source>
</evidence>
<protein>
    <submittedName>
        <fullName evidence="2">Uncharacterized protein</fullName>
    </submittedName>
</protein>
<keyword evidence="1" id="KW-0812">Transmembrane</keyword>
<evidence type="ECO:0000256" key="1">
    <source>
        <dbReference type="SAM" id="Phobius"/>
    </source>
</evidence>
<gene>
    <name evidence="2" type="ORF">METZ01_LOCUS308962</name>
</gene>
<proteinExistence type="predicted"/>
<sequence>MKGTKMKDKITVGIVCAFCIGMYWISRTTSITSEGQTYISEEAMPSGLKDSTMDFIDYETPETTFTDEKNLHSEISSMNTCTLKSIDTDALNFGEAFGYYRKCLGSDSSFYWDGNEYTTHVSEEVIIQLADSIKVEDNSKEPEISQTH</sequence>
<dbReference type="AlphaFoldDB" id="A0A382N6C0"/>
<reference evidence="2" key="1">
    <citation type="submission" date="2018-05" db="EMBL/GenBank/DDBJ databases">
        <authorList>
            <person name="Lanie J.A."/>
            <person name="Ng W.-L."/>
            <person name="Kazmierczak K.M."/>
            <person name="Andrzejewski T.M."/>
            <person name="Davidsen T.M."/>
            <person name="Wayne K.J."/>
            <person name="Tettelin H."/>
            <person name="Glass J.I."/>
            <person name="Rusch D."/>
            <person name="Podicherti R."/>
            <person name="Tsui H.-C.T."/>
            <person name="Winkler M.E."/>
        </authorList>
    </citation>
    <scope>NUCLEOTIDE SEQUENCE</scope>
</reference>
<keyword evidence="1" id="KW-0472">Membrane</keyword>
<name>A0A382N6C0_9ZZZZ</name>